<evidence type="ECO:0000313" key="2">
    <source>
        <dbReference type="EMBL" id="QOQ86602.1"/>
    </source>
</evidence>
<dbReference type="RefSeq" id="WP_025802836.1">
    <property type="nucleotide sequence ID" value="NZ_CP053842.1"/>
</dbReference>
<dbReference type="Proteomes" id="UP000594749">
    <property type="component" value="Chromosome"/>
</dbReference>
<dbReference type="EMBL" id="CP063078">
    <property type="protein sequence ID" value="QOQ86602.1"/>
    <property type="molecule type" value="Genomic_DNA"/>
</dbReference>
<reference evidence="2 3" key="1">
    <citation type="submission" date="2020-10" db="EMBL/GenBank/DDBJ databases">
        <title>Campylobacter and Helicobacter PacBio genomes.</title>
        <authorList>
            <person name="Lane C."/>
        </authorList>
    </citation>
    <scope>NUCLEOTIDE SEQUENCE [LARGE SCALE GENOMIC DNA]</scope>
    <source>
        <strain evidence="2 3">2016D-0077</strain>
    </source>
</reference>
<dbReference type="AlphaFoldDB" id="A0A7M1LDG8"/>
<evidence type="ECO:0008006" key="4">
    <source>
        <dbReference type="Google" id="ProtNLM"/>
    </source>
</evidence>
<proteinExistence type="predicted"/>
<dbReference type="OrthoDB" id="5353833at2"/>
<evidence type="ECO:0000256" key="1">
    <source>
        <dbReference type="SAM" id="Coils"/>
    </source>
</evidence>
<organism evidence="2 3">
    <name type="scientific">Campylobacter corcagiensis</name>
    <dbReference type="NCBI Taxonomy" id="1448857"/>
    <lineage>
        <taxon>Bacteria</taxon>
        <taxon>Pseudomonadati</taxon>
        <taxon>Campylobacterota</taxon>
        <taxon>Epsilonproteobacteria</taxon>
        <taxon>Campylobacterales</taxon>
        <taxon>Campylobacteraceae</taxon>
        <taxon>Campylobacter</taxon>
    </lineage>
</organism>
<evidence type="ECO:0000313" key="3">
    <source>
        <dbReference type="Proteomes" id="UP000594749"/>
    </source>
</evidence>
<protein>
    <recommendedName>
        <fullName evidence="4">PIN-like domain-containing protein</fullName>
    </recommendedName>
</protein>
<feature type="coiled-coil region" evidence="1">
    <location>
        <begin position="190"/>
        <end position="217"/>
    </location>
</feature>
<accession>A0A7M1LDG8</accession>
<gene>
    <name evidence="2" type="ORF">IMC76_05045</name>
</gene>
<sequence length="238" mass="28169">MRVFLIDAENVNIEFFIKSREFKKSDKFYIVVYNSLKFSIDVLKFLQDREFFVYEFKNPSENYADKIIFTILGYIMNDPKFSHFYIVSNDHIFVNLGFTERLFGKKVENIKFSNSTSLVATKSSFEPKKAEPNIDEIYKNNIEDIEILRQSYPKNDEFHNALVKLFGMDIGKNLYKISKNTTKDKNEIFYQKNRAKIDEILKQNNNLKDTHNALVKEFGEVGKELYNYLKNSKVFLKS</sequence>
<keyword evidence="1" id="KW-0175">Coiled coil</keyword>
<name>A0A7M1LDG8_9BACT</name>
<keyword evidence="3" id="KW-1185">Reference proteome</keyword>